<feature type="transmembrane region" description="Helical" evidence="5">
    <location>
        <begin position="769"/>
        <end position="789"/>
    </location>
</feature>
<evidence type="ECO:0000313" key="6">
    <source>
        <dbReference type="EMBL" id="KAG5449888.1"/>
    </source>
</evidence>
<feature type="transmembrane region" description="Helical" evidence="5">
    <location>
        <begin position="129"/>
        <end position="150"/>
    </location>
</feature>
<protein>
    <submittedName>
        <fullName evidence="6">Uncharacterized protein</fullName>
    </submittedName>
</protein>
<dbReference type="Proteomes" id="UP000286415">
    <property type="component" value="Unassembled WGS sequence"/>
</dbReference>
<dbReference type="OrthoDB" id="6265519at2759"/>
<reference evidence="6 7" key="2">
    <citation type="journal article" date="2021" name="Genomics">
        <title>High-quality reference genome for Clonorchis sinensis.</title>
        <authorList>
            <person name="Young N.D."/>
            <person name="Stroehlein A.J."/>
            <person name="Kinkar L."/>
            <person name="Wang T."/>
            <person name="Sohn W.M."/>
            <person name="Chang B.C.H."/>
            <person name="Kaur P."/>
            <person name="Weisz D."/>
            <person name="Dudchenko O."/>
            <person name="Aiden E.L."/>
            <person name="Korhonen P.K."/>
            <person name="Gasser R.B."/>
        </authorList>
    </citation>
    <scope>NUCLEOTIDE SEQUENCE [LARGE SCALE GENOMIC DNA]</scope>
    <source>
        <strain evidence="6">Cs-k2</strain>
    </source>
</reference>
<feature type="transmembrane region" description="Helical" evidence="5">
    <location>
        <begin position="510"/>
        <end position="532"/>
    </location>
</feature>
<comment type="caution">
    <text evidence="6">The sequence shown here is derived from an EMBL/GenBank/DDBJ whole genome shotgun (WGS) entry which is preliminary data.</text>
</comment>
<feature type="transmembrane region" description="Helical" evidence="5">
    <location>
        <begin position="879"/>
        <end position="900"/>
    </location>
</feature>
<dbReference type="InterPro" id="IPR036259">
    <property type="entry name" value="MFS_trans_sf"/>
</dbReference>
<feature type="compositionally biased region" description="Polar residues" evidence="4">
    <location>
        <begin position="380"/>
        <end position="396"/>
    </location>
</feature>
<feature type="transmembrane region" description="Helical" evidence="5">
    <location>
        <begin position="101"/>
        <end position="123"/>
    </location>
</feature>
<gene>
    <name evidence="6" type="ORF">CSKR_103676</name>
</gene>
<dbReference type="EMBL" id="NIRI02000042">
    <property type="protein sequence ID" value="KAG5449888.1"/>
    <property type="molecule type" value="Genomic_DNA"/>
</dbReference>
<proteinExistence type="predicted"/>
<feature type="transmembrane region" description="Helical" evidence="5">
    <location>
        <begin position="714"/>
        <end position="736"/>
    </location>
</feature>
<keyword evidence="1 5" id="KW-0812">Transmembrane</keyword>
<evidence type="ECO:0000256" key="1">
    <source>
        <dbReference type="ARBA" id="ARBA00022692"/>
    </source>
</evidence>
<keyword evidence="2 5" id="KW-1133">Transmembrane helix</keyword>
<feature type="transmembrane region" description="Helical" evidence="5">
    <location>
        <begin position="68"/>
        <end position="89"/>
    </location>
</feature>
<feature type="compositionally biased region" description="Low complexity" evidence="4">
    <location>
        <begin position="361"/>
        <end position="373"/>
    </location>
</feature>
<evidence type="ECO:0000313" key="7">
    <source>
        <dbReference type="Proteomes" id="UP000286415"/>
    </source>
</evidence>
<name>A0A8T1MLT3_CLOSI</name>
<evidence type="ECO:0000256" key="4">
    <source>
        <dbReference type="SAM" id="MobiDB-lite"/>
    </source>
</evidence>
<feature type="transmembrane region" description="Helical" evidence="5">
    <location>
        <begin position="816"/>
        <end position="842"/>
    </location>
</feature>
<evidence type="ECO:0000256" key="2">
    <source>
        <dbReference type="ARBA" id="ARBA00022989"/>
    </source>
</evidence>
<sequence length="942" mass="101653">MLPAPDDERGRTGGTKRMPVCDTYNPMRLLIRFVFILIGVYIGISVAVPGATLIYIERFTSSREDEVALIFSARAVGSLSGWLLGTLVLDMRGRSKPTRLLGVGIAGIFLVDFVLPLTAHIWWAMLAFVSQGCFMALTTTGCLAYARVAFLHSKPRWSQHMMFACLVGCVVTPFMALPFFPAQVALPQLYSLSSFVPKNLSPVNDVAPASSKVIVPNVDITQRKRLKRAALLTNFSSTQSTAQPNHSLLSTQETPLERFTAPQTPLVSTLTPETNISTGRKVEITSKISEASLSISSLPTKPSVNDAKHLNQDSSSADGSQTASKMKQLGEDRRIDTVGGAAGLPPPSSGNTQIGLKPPLDAKSSDATTSTTKPALPDVTSPSLSPDATSDVVPQNKNDNFTTIISQQPSFALDVNLSTGLPPTTSTLKEILITPLNASNSESVSVPVLTTPSSIANISSQTPTAATSTQLPGTSPVATATYAHIAEHRSHTQATHHLSFLHPLVPIQSLHIFLGLMGLLLWLVILPLIGWCPSCSCFKSPSNASSNGEELRLRRLRSSSFTMGNGSSKLNGSQHDVERHPLLPCEGEQLPDYKDATCGYRSDVGIDETHYLSACEAFSDSELVGDKTKLTASDSVKRWLPTAPVPLTSMDRNSAHFDGAPPTPLVNPAWPRIYWPSDAWLLLAQFLNIGLETTYGAFIHWFTIRYLLWNPAVASLALSLFWLGGLVGRLPCLFLVETKLSPHSNRGTRSNSLQSSHSWSSLLSSSTHWLLSMIRLCGSVLCVISAVAITRLSVSTARYKLDSIPTGAQRPVSHNYFTWLGGSLFLGLGVGVSSSGVDSLLVVHHTDGTHRLQLAGHLGQMLVPPIVAYLHHLAVFHRYTYVLGTSVLVLSILLSFVLVADVLRAVMCCSPEVTSVSRVETESPPTPYRISSPVTLHTVEHP</sequence>
<reference evidence="6 7" key="1">
    <citation type="journal article" date="2018" name="Biotechnol. Adv.">
        <title>Improved genomic resources and new bioinformatic workflow for the carcinogenic parasite Clonorchis sinensis: Biotechnological implications.</title>
        <authorList>
            <person name="Wang D."/>
            <person name="Korhonen P.K."/>
            <person name="Gasser R.B."/>
            <person name="Young N.D."/>
        </authorList>
    </citation>
    <scope>NUCLEOTIDE SEQUENCE [LARGE SCALE GENOMIC DNA]</scope>
    <source>
        <strain evidence="6">Cs-k2</strain>
    </source>
</reference>
<dbReference type="SUPFAM" id="SSF103473">
    <property type="entry name" value="MFS general substrate transporter"/>
    <property type="match status" value="1"/>
</dbReference>
<evidence type="ECO:0000256" key="5">
    <source>
        <dbReference type="SAM" id="Phobius"/>
    </source>
</evidence>
<feature type="transmembrane region" description="Helical" evidence="5">
    <location>
        <begin position="33"/>
        <end position="56"/>
    </location>
</feature>
<accession>A0A8T1MLT3</accession>
<feature type="transmembrane region" description="Helical" evidence="5">
    <location>
        <begin position="162"/>
        <end position="180"/>
    </location>
</feature>
<keyword evidence="7" id="KW-1185">Reference proteome</keyword>
<organism evidence="6 7">
    <name type="scientific">Clonorchis sinensis</name>
    <name type="common">Chinese liver fluke</name>
    <dbReference type="NCBI Taxonomy" id="79923"/>
    <lineage>
        <taxon>Eukaryota</taxon>
        <taxon>Metazoa</taxon>
        <taxon>Spiralia</taxon>
        <taxon>Lophotrochozoa</taxon>
        <taxon>Platyhelminthes</taxon>
        <taxon>Trematoda</taxon>
        <taxon>Digenea</taxon>
        <taxon>Opisthorchiida</taxon>
        <taxon>Opisthorchiata</taxon>
        <taxon>Opisthorchiidae</taxon>
        <taxon>Clonorchis</taxon>
    </lineage>
</organism>
<evidence type="ECO:0000256" key="3">
    <source>
        <dbReference type="ARBA" id="ARBA00023136"/>
    </source>
</evidence>
<dbReference type="PANTHER" id="PTHR23121:SF9">
    <property type="entry name" value="SODIUM-DEPENDENT GLUCOSE TRANSPORTER 1"/>
    <property type="match status" value="1"/>
</dbReference>
<keyword evidence="3 5" id="KW-0472">Membrane</keyword>
<feature type="region of interest" description="Disordered" evidence="4">
    <location>
        <begin position="295"/>
        <end position="396"/>
    </location>
</feature>
<dbReference type="AlphaFoldDB" id="A0A8T1MLT3"/>
<feature type="compositionally biased region" description="Polar residues" evidence="4">
    <location>
        <begin position="312"/>
        <end position="325"/>
    </location>
</feature>
<dbReference type="PANTHER" id="PTHR23121">
    <property type="entry name" value="SODIUM-DEPENDENT GLUCOSE TRANSPORTER 1"/>
    <property type="match status" value="1"/>
</dbReference>